<evidence type="ECO:0000256" key="3">
    <source>
        <dbReference type="ARBA" id="ARBA00022729"/>
    </source>
</evidence>
<evidence type="ECO:0000256" key="2">
    <source>
        <dbReference type="ARBA" id="ARBA00022448"/>
    </source>
</evidence>
<dbReference type="PANTHER" id="PTHR30290:SF9">
    <property type="entry name" value="OLIGOPEPTIDE-BINDING PROTEIN APPA"/>
    <property type="match status" value="1"/>
</dbReference>
<dbReference type="SUPFAM" id="SSF53850">
    <property type="entry name" value="Periplasmic binding protein-like II"/>
    <property type="match status" value="2"/>
</dbReference>
<dbReference type="Gene3D" id="3.10.105.10">
    <property type="entry name" value="Dipeptide-binding Protein, Domain 3"/>
    <property type="match status" value="2"/>
</dbReference>
<name>A0A1H2TGQ7_HALVA</name>
<dbReference type="InterPro" id="IPR039424">
    <property type="entry name" value="SBP_5"/>
</dbReference>
<dbReference type="GO" id="GO:0015833">
    <property type="term" value="P:peptide transport"/>
    <property type="evidence" value="ECO:0007669"/>
    <property type="project" value="TreeGrafter"/>
</dbReference>
<keyword evidence="2" id="KW-0813">Transport</keyword>
<dbReference type="GO" id="GO:1904680">
    <property type="term" value="F:peptide transmembrane transporter activity"/>
    <property type="evidence" value="ECO:0007669"/>
    <property type="project" value="TreeGrafter"/>
</dbReference>
<dbReference type="STRING" id="28442.SAMN05443574_103193"/>
<dbReference type="Proteomes" id="UP000182573">
    <property type="component" value="Unassembled WGS sequence"/>
</dbReference>
<accession>A0A1H2TGQ7</accession>
<dbReference type="AlphaFoldDB" id="A0A1H2TGQ7"/>
<dbReference type="Gene3D" id="3.40.190.10">
    <property type="entry name" value="Periplasmic binding protein-like II"/>
    <property type="match status" value="1"/>
</dbReference>
<feature type="domain" description="Solute-binding protein family 5" evidence="4">
    <location>
        <begin position="275"/>
        <end position="545"/>
    </location>
</feature>
<evidence type="ECO:0000259" key="4">
    <source>
        <dbReference type="Pfam" id="PF00496"/>
    </source>
</evidence>
<dbReference type="Pfam" id="PF00496">
    <property type="entry name" value="SBP_bac_5"/>
    <property type="match status" value="1"/>
</dbReference>
<dbReference type="RefSeq" id="WP_074654863.1">
    <property type="nucleotide sequence ID" value="NZ_FNOF01000003.1"/>
</dbReference>
<keyword evidence="3" id="KW-0732">Signal</keyword>
<dbReference type="CDD" id="cd00995">
    <property type="entry name" value="PBP2_NikA_DppA_OppA_like"/>
    <property type="match status" value="1"/>
</dbReference>
<dbReference type="PANTHER" id="PTHR30290">
    <property type="entry name" value="PERIPLASMIC BINDING COMPONENT OF ABC TRANSPORTER"/>
    <property type="match status" value="1"/>
</dbReference>
<evidence type="ECO:0000256" key="1">
    <source>
        <dbReference type="ARBA" id="ARBA00005695"/>
    </source>
</evidence>
<comment type="similarity">
    <text evidence="1">Belongs to the bacterial solute-binding protein 5 family.</text>
</comment>
<dbReference type="InterPro" id="IPR000914">
    <property type="entry name" value="SBP_5_dom"/>
</dbReference>
<organism evidence="5 6">
    <name type="scientific">Haloarcula vallismortis</name>
    <name type="common">Halobacterium vallismortis</name>
    <dbReference type="NCBI Taxonomy" id="28442"/>
    <lineage>
        <taxon>Archaea</taxon>
        <taxon>Methanobacteriati</taxon>
        <taxon>Methanobacteriota</taxon>
        <taxon>Stenosarchaea group</taxon>
        <taxon>Halobacteria</taxon>
        <taxon>Halobacteriales</taxon>
        <taxon>Haloarculaceae</taxon>
        <taxon>Haloarcula</taxon>
    </lineage>
</organism>
<dbReference type="EMBL" id="FNOF01000003">
    <property type="protein sequence ID" value="SDW42865.1"/>
    <property type="molecule type" value="Genomic_DNA"/>
</dbReference>
<reference evidence="5 6" key="1">
    <citation type="submission" date="2016-10" db="EMBL/GenBank/DDBJ databases">
        <authorList>
            <person name="de Groot N.N."/>
        </authorList>
    </citation>
    <scope>NUCLEOTIDE SEQUENCE [LARGE SCALE GENOMIC DNA]</scope>
    <source>
        <strain evidence="5 6">DSM 3756</strain>
    </source>
</reference>
<gene>
    <name evidence="5" type="ORF">SAMN05443574_103193</name>
</gene>
<proteinExistence type="inferred from homology"/>
<evidence type="ECO:0000313" key="5">
    <source>
        <dbReference type="EMBL" id="SDW42865.1"/>
    </source>
</evidence>
<sequence>MYGGSQSPRTLSRRAVLGSAAAGLAATSGCMQRMRTLAGNKEASAVSLSIKTRPADEDPGAMRIARELESWFDTAGVDTTVQPVTAAELYRQTLLSHEFDAFVGRYPYRQTTADSLYSLVHSSFAAERGWQNPFGFADLEVDELLTAQRRQSGDRRAETLASLQEQLANVCPFLVIGTPDSIRAANTTRFSGWTGAFGESPLRLLTLGRVDPAATTLRLVTTDSRVTRNLNPLMAPFRRRGRITSLVYDSLARQYHRGVVPLAGVDWEWDTTGRGGAVLRVTLRDDLQWHDGEALTAADVAFTYRMLADTSLGAFEQAVPPTRYRGRASVVTEATVVDERTVELACPDCSRAVAERALTVPLLAEHVWRERANEADIGGVGIGAATTEALVTDAIPPVGSGPLQFDTASDRESLRLTVFDDHFSTAMDPADSVAASTLDPPFDAVEIGFVGSDATAVELVESGDADATAVGVGSDLVRSIGRADDLTLLLDQSGSFYFLGFNVRSAPLSNSRFRNLLSHLVDRQHLVDTVFDGYATPAVSPLSGTGLVPETVQWVPGGTVTPFLGSNGELDTGQVRSAFREAGYRYDSGTLLQS</sequence>
<protein>
    <submittedName>
        <fullName evidence="5">Peptide/nickel transport system substrate-binding protein</fullName>
    </submittedName>
</protein>
<evidence type="ECO:0000313" key="6">
    <source>
        <dbReference type="Proteomes" id="UP000182573"/>
    </source>
</evidence>